<evidence type="ECO:0000313" key="7">
    <source>
        <dbReference type="EMBL" id="KAF4673754.1"/>
    </source>
</evidence>
<dbReference type="EMBL" id="JAAPAO010000076">
    <property type="protein sequence ID" value="KAF4673754.1"/>
    <property type="molecule type" value="Genomic_DNA"/>
</dbReference>
<sequence>MSNADSTNDRLGGVLCKASRGEQAFGYSVLSPTNKYFHATINADQPSRRTPTFMYLPGGPGVSALAATLTLNGPCIVKDDDVTLSPNAYSWTSTANGIYIDAPGKTGFSIGPTETTMAQYVDNLYATLLNIMKAKPQLKDNLYLVGASFDGSTATLLAKKIMSLKAQSGIEVPLRWQEPGSFFRVKRKIAKMVTDGYTCVEKVKACQPASLARQPDPRACQDATTFCADAILNPLKAARISLYDVRTNPGYEWKNYKLLTGIAEVFMNERDVQAAMGVHKQWFNTDSQVYKDLDKYVAFDTTNVVSELLDNGFQVIVFNGGQDFICNSRGALYRMTNLKGRVDYGKALAKAPAKTLKFKRGAPLGTIKQAYFPTRGSLAFIEVPPGSDLPK</sequence>
<dbReference type="PANTHER" id="PTHR11802:SF3">
    <property type="entry name" value="RETINOID-INDUCIBLE SERINE CARBOXYPEPTIDASE"/>
    <property type="match status" value="1"/>
</dbReference>
<keyword evidence="8" id="KW-1185">Reference proteome</keyword>
<dbReference type="Pfam" id="PF00450">
    <property type="entry name" value="Peptidase_S10"/>
    <property type="match status" value="2"/>
</dbReference>
<keyword evidence="6" id="KW-0325">Glycoprotein</keyword>
<organism evidence="7 8">
    <name type="scientific">Perkinsus chesapeaki</name>
    <name type="common">Clam parasite</name>
    <name type="synonym">Perkinsus andrewsi</name>
    <dbReference type="NCBI Taxonomy" id="330153"/>
    <lineage>
        <taxon>Eukaryota</taxon>
        <taxon>Sar</taxon>
        <taxon>Alveolata</taxon>
        <taxon>Perkinsozoa</taxon>
        <taxon>Perkinsea</taxon>
        <taxon>Perkinsida</taxon>
        <taxon>Perkinsidae</taxon>
        <taxon>Perkinsus</taxon>
    </lineage>
</organism>
<evidence type="ECO:0000256" key="5">
    <source>
        <dbReference type="ARBA" id="ARBA00022801"/>
    </source>
</evidence>
<keyword evidence="5" id="KW-0378">Hydrolase</keyword>
<name>A0A7J6MQG5_PERCH</name>
<reference evidence="7 8" key="1">
    <citation type="submission" date="2020-04" db="EMBL/GenBank/DDBJ databases">
        <title>Perkinsus chesapeaki whole genome sequence.</title>
        <authorList>
            <person name="Bogema D.R."/>
        </authorList>
    </citation>
    <scope>NUCLEOTIDE SEQUENCE [LARGE SCALE GENOMIC DNA]</scope>
    <source>
        <strain evidence="7">ATCC PRA-425</strain>
    </source>
</reference>
<dbReference type="InterPro" id="IPR029058">
    <property type="entry name" value="AB_hydrolase_fold"/>
</dbReference>
<dbReference type="InterPro" id="IPR001563">
    <property type="entry name" value="Peptidase_S10"/>
</dbReference>
<proteinExistence type="inferred from homology"/>
<evidence type="ECO:0008006" key="9">
    <source>
        <dbReference type="Google" id="ProtNLM"/>
    </source>
</evidence>
<evidence type="ECO:0000256" key="6">
    <source>
        <dbReference type="ARBA" id="ARBA00023180"/>
    </source>
</evidence>
<dbReference type="GO" id="GO:0006508">
    <property type="term" value="P:proteolysis"/>
    <property type="evidence" value="ECO:0007669"/>
    <property type="project" value="UniProtKB-KW"/>
</dbReference>
<accession>A0A7J6MQG5</accession>
<dbReference type="Proteomes" id="UP000591131">
    <property type="component" value="Unassembled WGS sequence"/>
</dbReference>
<evidence type="ECO:0000256" key="3">
    <source>
        <dbReference type="ARBA" id="ARBA00022670"/>
    </source>
</evidence>
<protein>
    <recommendedName>
        <fullName evidence="9">Thymus-specific serine protease</fullName>
    </recommendedName>
</protein>
<dbReference type="GO" id="GO:0004185">
    <property type="term" value="F:serine-type carboxypeptidase activity"/>
    <property type="evidence" value="ECO:0007669"/>
    <property type="project" value="InterPro"/>
</dbReference>
<comment type="similarity">
    <text evidence="1">Belongs to the peptidase S10 family.</text>
</comment>
<evidence type="ECO:0000256" key="2">
    <source>
        <dbReference type="ARBA" id="ARBA00022645"/>
    </source>
</evidence>
<keyword evidence="4" id="KW-0732">Signal</keyword>
<dbReference type="OrthoDB" id="443318at2759"/>
<comment type="caution">
    <text evidence="7">The sequence shown here is derived from an EMBL/GenBank/DDBJ whole genome shotgun (WGS) entry which is preliminary data.</text>
</comment>
<evidence type="ECO:0000313" key="8">
    <source>
        <dbReference type="Proteomes" id="UP000591131"/>
    </source>
</evidence>
<keyword evidence="2" id="KW-0121">Carboxypeptidase</keyword>
<dbReference type="SUPFAM" id="SSF53474">
    <property type="entry name" value="alpha/beta-Hydrolases"/>
    <property type="match status" value="1"/>
</dbReference>
<evidence type="ECO:0000256" key="1">
    <source>
        <dbReference type="ARBA" id="ARBA00009431"/>
    </source>
</evidence>
<evidence type="ECO:0000256" key="4">
    <source>
        <dbReference type="ARBA" id="ARBA00022729"/>
    </source>
</evidence>
<keyword evidence="3" id="KW-0645">Protease</keyword>
<dbReference type="AlphaFoldDB" id="A0A7J6MQG5"/>
<gene>
    <name evidence="7" type="ORF">FOL47_010134</name>
</gene>
<dbReference type="Gene3D" id="3.40.50.1820">
    <property type="entry name" value="alpha/beta hydrolase"/>
    <property type="match status" value="2"/>
</dbReference>
<dbReference type="PANTHER" id="PTHR11802">
    <property type="entry name" value="SERINE PROTEASE FAMILY S10 SERINE CARBOXYPEPTIDASE"/>
    <property type="match status" value="1"/>
</dbReference>